<comment type="caution">
    <text evidence="6">The sequence shown here is derived from an EMBL/GenBank/DDBJ whole genome shotgun (WGS) entry which is preliminary data.</text>
</comment>
<evidence type="ECO:0000256" key="1">
    <source>
        <dbReference type="ARBA" id="ARBA00022691"/>
    </source>
</evidence>
<dbReference type="PANTHER" id="PTHR11228">
    <property type="entry name" value="RADICAL SAM DOMAIN PROTEIN"/>
    <property type="match status" value="1"/>
</dbReference>
<dbReference type="InterPro" id="IPR007197">
    <property type="entry name" value="rSAM"/>
</dbReference>
<dbReference type="InterPro" id="IPR013785">
    <property type="entry name" value="Aldolase_TIM"/>
</dbReference>
<gene>
    <name evidence="6" type="ORF">P378_16740</name>
</gene>
<dbReference type="AlphaFoldDB" id="A0A2C6MCR4"/>
<dbReference type="GO" id="GO:0046872">
    <property type="term" value="F:metal ion binding"/>
    <property type="evidence" value="ECO:0007669"/>
    <property type="project" value="UniProtKB-KW"/>
</dbReference>
<evidence type="ECO:0000256" key="4">
    <source>
        <dbReference type="ARBA" id="ARBA00023014"/>
    </source>
</evidence>
<name>A0A2C6MCR4_9FIRM</name>
<dbReference type="SFLD" id="SFLDS00029">
    <property type="entry name" value="Radical_SAM"/>
    <property type="match status" value="1"/>
</dbReference>
<dbReference type="Proteomes" id="UP000222564">
    <property type="component" value="Unassembled WGS sequence"/>
</dbReference>
<keyword evidence="7" id="KW-1185">Reference proteome</keyword>
<organism evidence="6 7">
    <name type="scientific">Desulforamulus profundi</name>
    <dbReference type="NCBI Taxonomy" id="1383067"/>
    <lineage>
        <taxon>Bacteria</taxon>
        <taxon>Bacillati</taxon>
        <taxon>Bacillota</taxon>
        <taxon>Clostridia</taxon>
        <taxon>Eubacteriales</taxon>
        <taxon>Peptococcaceae</taxon>
        <taxon>Desulforamulus</taxon>
    </lineage>
</organism>
<reference evidence="6 7" key="1">
    <citation type="submission" date="2013-09" db="EMBL/GenBank/DDBJ databases">
        <title>Biodegradation of hydrocarbons in the deep terrestrial subsurface : characterization of a microbial consortium composed of two Desulfotomaculum species originating from a deep geological formation.</title>
        <authorList>
            <person name="Aullo T."/>
            <person name="Berlendis S."/>
            <person name="Lascourreges J.-F."/>
            <person name="Dessort D."/>
            <person name="Saint-Laurent S."/>
            <person name="Schraauwers B."/>
            <person name="Mas J."/>
            <person name="Magot M."/>
            <person name="Ranchou-Peyruse A."/>
        </authorList>
    </citation>
    <scope>NUCLEOTIDE SEQUENCE [LARGE SCALE GENOMIC DNA]</scope>
    <source>
        <strain evidence="6 7">Bs107</strain>
    </source>
</reference>
<evidence type="ECO:0000256" key="2">
    <source>
        <dbReference type="ARBA" id="ARBA00022723"/>
    </source>
</evidence>
<evidence type="ECO:0000313" key="7">
    <source>
        <dbReference type="Proteomes" id="UP000222564"/>
    </source>
</evidence>
<keyword evidence="4" id="KW-0411">Iron-sulfur</keyword>
<dbReference type="SUPFAM" id="SSF102114">
    <property type="entry name" value="Radical SAM enzymes"/>
    <property type="match status" value="1"/>
</dbReference>
<dbReference type="PANTHER" id="PTHR11228:SF7">
    <property type="entry name" value="PQQA PEPTIDE CYCLASE"/>
    <property type="match status" value="1"/>
</dbReference>
<dbReference type="EMBL" id="AWQQ01000095">
    <property type="protein sequence ID" value="PHJ37345.1"/>
    <property type="molecule type" value="Genomic_DNA"/>
</dbReference>
<evidence type="ECO:0000259" key="5">
    <source>
        <dbReference type="Pfam" id="PF04055"/>
    </source>
</evidence>
<protein>
    <recommendedName>
        <fullName evidence="5">Radical SAM core domain-containing protein</fullName>
    </recommendedName>
</protein>
<keyword evidence="3" id="KW-0408">Iron</keyword>
<dbReference type="GO" id="GO:0051536">
    <property type="term" value="F:iron-sulfur cluster binding"/>
    <property type="evidence" value="ECO:0007669"/>
    <property type="project" value="UniProtKB-KW"/>
</dbReference>
<dbReference type="InterPro" id="IPR050377">
    <property type="entry name" value="Radical_SAM_PqqE_MftC-like"/>
</dbReference>
<dbReference type="InterPro" id="IPR058240">
    <property type="entry name" value="rSAM_sf"/>
</dbReference>
<evidence type="ECO:0000313" key="6">
    <source>
        <dbReference type="EMBL" id="PHJ37345.1"/>
    </source>
</evidence>
<evidence type="ECO:0000256" key="3">
    <source>
        <dbReference type="ARBA" id="ARBA00023004"/>
    </source>
</evidence>
<sequence>MEDTSNKMNLTALITSKCTLKCKLCATYAPIHPSPCHYPYEQITRGVERFFNSIDHVRLFTISGGEPLLHPQLPEMVDFFAAYINQIELFEIITNGTVVPGERLLQSLRFSDKVDIMVDDYGPELSTKVPQIVDAFKKYGIKHRVRKYYGEDAHYGGWLDISDFSDKQRTEKENEELFARCMYTTTFKNHIFIINGTAHMCYINKQLLDFVSDDPSEYVDLMDDTLSATDIKAQLISLRNRRRLSVCSYCNGFCVDAERYTPAEQL</sequence>
<dbReference type="RefSeq" id="WP_180261135.1">
    <property type="nucleotide sequence ID" value="NZ_AWQQ01000095.1"/>
</dbReference>
<dbReference type="GO" id="GO:0003824">
    <property type="term" value="F:catalytic activity"/>
    <property type="evidence" value="ECO:0007669"/>
    <property type="project" value="InterPro"/>
</dbReference>
<keyword evidence="1" id="KW-0949">S-adenosyl-L-methionine</keyword>
<dbReference type="Gene3D" id="3.20.20.70">
    <property type="entry name" value="Aldolase class I"/>
    <property type="match status" value="1"/>
</dbReference>
<keyword evidence="2" id="KW-0479">Metal-binding</keyword>
<feature type="domain" description="Radical SAM core" evidence="5">
    <location>
        <begin position="14"/>
        <end position="132"/>
    </location>
</feature>
<accession>A0A2C6MCR4</accession>
<dbReference type="Pfam" id="PF04055">
    <property type="entry name" value="Radical_SAM"/>
    <property type="match status" value="1"/>
</dbReference>
<proteinExistence type="predicted"/>
<dbReference type="CDD" id="cd01335">
    <property type="entry name" value="Radical_SAM"/>
    <property type="match status" value="1"/>
</dbReference>